<feature type="active site" description="Proton donor" evidence="2">
    <location>
        <position position="57"/>
    </location>
</feature>
<evidence type="ECO:0000256" key="2">
    <source>
        <dbReference type="PIRSR" id="PIRSR000097-1"/>
    </source>
</evidence>
<dbReference type="InterPro" id="IPR020471">
    <property type="entry name" value="AKR"/>
</dbReference>
<dbReference type="Proteomes" id="UP000054279">
    <property type="component" value="Unassembled WGS sequence"/>
</dbReference>
<dbReference type="InterPro" id="IPR036812">
    <property type="entry name" value="NAD(P)_OxRdtase_dom_sf"/>
</dbReference>
<evidence type="ECO:0000256" key="3">
    <source>
        <dbReference type="PIRSR" id="PIRSR000097-2"/>
    </source>
</evidence>
<dbReference type="InterPro" id="IPR018170">
    <property type="entry name" value="Aldo/ket_reductase_CS"/>
</dbReference>
<evidence type="ECO:0000259" key="5">
    <source>
        <dbReference type="Pfam" id="PF00248"/>
    </source>
</evidence>
<evidence type="ECO:0000313" key="6">
    <source>
        <dbReference type="EMBL" id="KIJ43909.1"/>
    </source>
</evidence>
<dbReference type="CDD" id="cd19071">
    <property type="entry name" value="AKR_AKR1-5-like"/>
    <property type="match status" value="1"/>
</dbReference>
<dbReference type="FunFam" id="3.20.20.100:FF:000002">
    <property type="entry name" value="2,5-diketo-D-gluconic acid reductase A"/>
    <property type="match status" value="1"/>
</dbReference>
<gene>
    <name evidence="6" type="ORF">M422DRAFT_30725</name>
</gene>
<accession>A0A0C9VAE5</accession>
<organism evidence="6 7">
    <name type="scientific">Sphaerobolus stellatus (strain SS14)</name>
    <dbReference type="NCBI Taxonomy" id="990650"/>
    <lineage>
        <taxon>Eukaryota</taxon>
        <taxon>Fungi</taxon>
        <taxon>Dikarya</taxon>
        <taxon>Basidiomycota</taxon>
        <taxon>Agaricomycotina</taxon>
        <taxon>Agaricomycetes</taxon>
        <taxon>Phallomycetidae</taxon>
        <taxon>Geastrales</taxon>
        <taxon>Sphaerobolaceae</taxon>
        <taxon>Sphaerobolus</taxon>
    </lineage>
</organism>
<keyword evidence="7" id="KW-1185">Reference proteome</keyword>
<dbReference type="AlphaFoldDB" id="A0A0C9VAE5"/>
<feature type="site" description="Lowers pKa of active site Tyr" evidence="4">
    <location>
        <position position="82"/>
    </location>
</feature>
<feature type="binding site" evidence="3">
    <location>
        <position position="113"/>
    </location>
    <ligand>
        <name>substrate</name>
    </ligand>
</feature>
<evidence type="ECO:0000256" key="4">
    <source>
        <dbReference type="PIRSR" id="PIRSR000097-3"/>
    </source>
</evidence>
<proteinExistence type="predicted"/>
<evidence type="ECO:0000313" key="7">
    <source>
        <dbReference type="Proteomes" id="UP000054279"/>
    </source>
</evidence>
<dbReference type="InterPro" id="IPR023210">
    <property type="entry name" value="NADP_OxRdtase_dom"/>
</dbReference>
<feature type="domain" description="NADP-dependent oxidoreductase" evidence="5">
    <location>
        <begin position="20"/>
        <end position="280"/>
    </location>
</feature>
<dbReference type="PROSITE" id="PS00798">
    <property type="entry name" value="ALDOKETO_REDUCTASE_1"/>
    <property type="match status" value="1"/>
</dbReference>
<evidence type="ECO:0000256" key="1">
    <source>
        <dbReference type="ARBA" id="ARBA00023002"/>
    </source>
</evidence>
<protein>
    <recommendedName>
        <fullName evidence="5">NADP-dependent oxidoreductase domain-containing protein</fullName>
    </recommendedName>
</protein>
<dbReference type="PROSITE" id="PS00062">
    <property type="entry name" value="ALDOKETO_REDUCTASE_2"/>
    <property type="match status" value="1"/>
</dbReference>
<dbReference type="GO" id="GO:0016616">
    <property type="term" value="F:oxidoreductase activity, acting on the CH-OH group of donors, NAD or NADP as acceptor"/>
    <property type="evidence" value="ECO:0007669"/>
    <property type="project" value="UniProtKB-ARBA"/>
</dbReference>
<keyword evidence="1" id="KW-0560">Oxidoreductase</keyword>
<dbReference type="OrthoDB" id="416253at2759"/>
<dbReference type="PRINTS" id="PR00069">
    <property type="entry name" value="ALDKETRDTASE"/>
</dbReference>
<dbReference type="Gene3D" id="3.20.20.100">
    <property type="entry name" value="NADP-dependent oxidoreductase domain"/>
    <property type="match status" value="1"/>
</dbReference>
<dbReference type="SUPFAM" id="SSF51430">
    <property type="entry name" value="NAD(P)-linked oxidoreductase"/>
    <property type="match status" value="1"/>
</dbReference>
<reference evidence="6 7" key="1">
    <citation type="submission" date="2014-06" db="EMBL/GenBank/DDBJ databases">
        <title>Evolutionary Origins and Diversification of the Mycorrhizal Mutualists.</title>
        <authorList>
            <consortium name="DOE Joint Genome Institute"/>
            <consortium name="Mycorrhizal Genomics Consortium"/>
            <person name="Kohler A."/>
            <person name="Kuo A."/>
            <person name="Nagy L.G."/>
            <person name="Floudas D."/>
            <person name="Copeland A."/>
            <person name="Barry K.W."/>
            <person name="Cichocki N."/>
            <person name="Veneault-Fourrey C."/>
            <person name="LaButti K."/>
            <person name="Lindquist E.A."/>
            <person name="Lipzen A."/>
            <person name="Lundell T."/>
            <person name="Morin E."/>
            <person name="Murat C."/>
            <person name="Riley R."/>
            <person name="Ohm R."/>
            <person name="Sun H."/>
            <person name="Tunlid A."/>
            <person name="Henrissat B."/>
            <person name="Grigoriev I.V."/>
            <person name="Hibbett D.S."/>
            <person name="Martin F."/>
        </authorList>
    </citation>
    <scope>NUCLEOTIDE SEQUENCE [LARGE SCALE GENOMIC DNA]</scope>
    <source>
        <strain evidence="6 7">SS14</strain>
    </source>
</reference>
<dbReference type="PANTHER" id="PTHR11732">
    <property type="entry name" value="ALDO/KETO REDUCTASE"/>
    <property type="match status" value="1"/>
</dbReference>
<name>A0A0C9VAE5_SPHS4</name>
<sequence length="309" mass="34547">MSQIPLFELKNAPGIKIPAIGLGCWSGLTDEEHNAGKAWMLTALQNGYRHMDTAHGYGTEHSVGNAIRESGIPREEIFVTTKLPSHHHGRVKESLEESLKRAGFEYYDLYLMHWPQAFVFRNDDPDPLREDGNYDVVDHPDANETWAEMEKLLETGKVKAIGISNFSVKTLTQLLKTAKVIPAVNQVEIHPHQNQNELKEFCDSKGIVLTAYSPSGYAPVREDLAVVAIAKKHGVSPAQVSLAWHLSRGIVAVPKSTKVEHQRANLLELPKLDEEDIATLGTLHKNAHYCGYPGPKDHVFGWTYEQMGW</sequence>
<dbReference type="Pfam" id="PF00248">
    <property type="entry name" value="Aldo_ket_red"/>
    <property type="match status" value="1"/>
</dbReference>
<dbReference type="HOGENOM" id="CLU_023205_0_0_1"/>
<dbReference type="PIRSF" id="PIRSF000097">
    <property type="entry name" value="AKR"/>
    <property type="match status" value="1"/>
</dbReference>
<dbReference type="EMBL" id="KN837120">
    <property type="protein sequence ID" value="KIJ43909.1"/>
    <property type="molecule type" value="Genomic_DNA"/>
</dbReference>